<organism evidence="1 2">
    <name type="scientific">Brachyspira hampsonii 30446</name>
    <dbReference type="NCBI Taxonomy" id="1289135"/>
    <lineage>
        <taxon>Bacteria</taxon>
        <taxon>Pseudomonadati</taxon>
        <taxon>Spirochaetota</taxon>
        <taxon>Spirochaetia</taxon>
        <taxon>Brachyspirales</taxon>
        <taxon>Brachyspiraceae</taxon>
        <taxon>Brachyspira</taxon>
    </lineage>
</organism>
<dbReference type="AlphaFoldDB" id="A0A2U4EWV1"/>
<dbReference type="STRING" id="1289135.A966_04331"/>
<dbReference type="OrthoDB" id="308525at2"/>
<comment type="caution">
    <text evidence="1">The sequence shown here is derived from an EMBL/GenBank/DDBJ whole genome shotgun (WGS) entry which is preliminary data.</text>
</comment>
<dbReference type="Proteomes" id="UP000011663">
    <property type="component" value="Unassembled WGS sequence"/>
</dbReference>
<dbReference type="GeneID" id="66487318"/>
<sequence length="131" mass="14987">MKNRILKFLFVLLVPSFLVMNLSAYPKESGVISPKWYGTYVGDPNNSEEKIRKMIVTVGSEGIRIMIRGENYEGGMLNEQLLKVSDNYYKTEDEGGNYAEFKFTDTSLELIYNISGEEPIIITVIKQKNNF</sequence>
<reference evidence="1 2" key="1">
    <citation type="submission" date="2012-07" db="EMBL/GenBank/DDBJ databases">
        <title>Genome sequence of Brachyspira sp. 30446, isolated from a pig with mucohaemorrhagic colitis.</title>
        <authorList>
            <person name="Rubin J.E."/>
            <person name="Fernando C."/>
            <person name="Harding J.C.S."/>
            <person name="Hill J.E."/>
        </authorList>
    </citation>
    <scope>NUCLEOTIDE SEQUENCE [LARGE SCALE GENOMIC DNA]</scope>
    <source>
        <strain evidence="1 2">30446</strain>
    </source>
</reference>
<evidence type="ECO:0000313" key="1">
    <source>
        <dbReference type="EMBL" id="EKV57586.1"/>
    </source>
</evidence>
<proteinExistence type="predicted"/>
<name>A0A2U4EWV1_9SPIR</name>
<accession>A0A2U4EWV1</accession>
<protein>
    <submittedName>
        <fullName evidence="1">Uncharacterized protein</fullName>
    </submittedName>
</protein>
<dbReference type="RefSeq" id="WP_008722756.1">
    <property type="nucleotide sequence ID" value="NZ_JH994110.1"/>
</dbReference>
<gene>
    <name evidence="1" type="ORF">A966_04331</name>
</gene>
<dbReference type="EMBL" id="ALNZ01000018">
    <property type="protein sequence ID" value="EKV57586.1"/>
    <property type="molecule type" value="Genomic_DNA"/>
</dbReference>
<evidence type="ECO:0000313" key="2">
    <source>
        <dbReference type="Proteomes" id="UP000011663"/>
    </source>
</evidence>